<dbReference type="Proteomes" id="UP000436911">
    <property type="component" value="Unassembled WGS sequence"/>
</dbReference>
<keyword evidence="4 5" id="KW-0472">Membrane</keyword>
<keyword evidence="3 5" id="KW-1133">Transmembrane helix</keyword>
<reference evidence="7 9" key="1">
    <citation type="submission" date="2018-08" db="EMBL/GenBank/DDBJ databases">
        <title>Genome sequencing of Agrobacterium vitis strain ICMP 10754.</title>
        <authorList>
            <person name="Visnovsky S.B."/>
            <person name="Pitman A.R."/>
        </authorList>
    </citation>
    <scope>NUCLEOTIDE SEQUENCE [LARGE SCALE GENOMIC DNA]</scope>
    <source>
        <strain evidence="7 9">ICMP 10754</strain>
    </source>
</reference>
<evidence type="ECO:0000256" key="5">
    <source>
        <dbReference type="SAM" id="Phobius"/>
    </source>
</evidence>
<evidence type="ECO:0000256" key="1">
    <source>
        <dbReference type="ARBA" id="ARBA00004141"/>
    </source>
</evidence>
<feature type="transmembrane region" description="Helical" evidence="5">
    <location>
        <begin position="368"/>
        <end position="398"/>
    </location>
</feature>
<feature type="transmembrane region" description="Helical" evidence="5">
    <location>
        <begin position="344"/>
        <end position="362"/>
    </location>
</feature>
<dbReference type="OrthoDB" id="9804700at2"/>
<dbReference type="InterPro" id="IPR004841">
    <property type="entry name" value="AA-permease/SLC12A_dom"/>
</dbReference>
<protein>
    <submittedName>
        <fullName evidence="7">APC family permease</fullName>
    </submittedName>
    <submittedName>
        <fullName evidence="8">Amino acid permease</fullName>
    </submittedName>
</protein>
<feature type="transmembrane region" description="Helical" evidence="5">
    <location>
        <begin position="23"/>
        <end position="45"/>
    </location>
</feature>
<evidence type="ECO:0000256" key="4">
    <source>
        <dbReference type="ARBA" id="ARBA00023136"/>
    </source>
</evidence>
<dbReference type="PANTHER" id="PTHR42770">
    <property type="entry name" value="AMINO ACID TRANSPORTER-RELATED"/>
    <property type="match status" value="1"/>
</dbReference>
<dbReference type="PANTHER" id="PTHR42770:SF16">
    <property type="entry name" value="AMINO ACID PERMEASE"/>
    <property type="match status" value="1"/>
</dbReference>
<dbReference type="InterPro" id="IPR050367">
    <property type="entry name" value="APC_superfamily"/>
</dbReference>
<sequence length="480" mass="49803">MSTIELGEAGTELRRNAIGVSHIVFFVVAAAAPLTAVVGASPAAFAFGNGAGVPATYLLVGALYLVFSVGFTAMSRFIGSAGGFYPYIAAGLGRPAGVAGAFVALATYVAIELAVCGLFGFFMNDIVKTSGGPSIAWWIYACTLAALIYACGRRNIEFSGRVLGYCMIAEIAILALFALSVLISGGGPEGITVAPFGLSAVAGPGIGVSLVFVVASFIGFEATAIFGEEARDPKRTIARATYLAVIIIAVFYAFVTWAVALHYGPSNIASEATANTATLYLTAVQAMLGGPAGIVLNALLITSLFACALSFHNTINRYFYSLGREGIAWTGFARTHGTHHSPHMAGGVQTILMVALILAFAFTGQDPYAVVFAWMGAFASVGILLLQTMVCLAVIGFFRTDTRGVGVWQWIVAPIISMAGLLACLALMIINLPLISGSQSPIVASFPVILAIIAAAGATFAVWLKARKPAIYANLGRAFA</sequence>
<dbReference type="Pfam" id="PF00324">
    <property type="entry name" value="AA_permease"/>
    <property type="match status" value="1"/>
</dbReference>
<proteinExistence type="predicted"/>
<organism evidence="8 10">
    <name type="scientific">Agrobacterium vitis</name>
    <name type="common">Rhizobium vitis</name>
    <dbReference type="NCBI Taxonomy" id="373"/>
    <lineage>
        <taxon>Bacteria</taxon>
        <taxon>Pseudomonadati</taxon>
        <taxon>Pseudomonadota</taxon>
        <taxon>Alphaproteobacteria</taxon>
        <taxon>Hyphomicrobiales</taxon>
        <taxon>Rhizobiaceae</taxon>
        <taxon>Rhizobium/Agrobacterium group</taxon>
        <taxon>Agrobacterium</taxon>
    </lineage>
</organism>
<keyword evidence="2 5" id="KW-0812">Transmembrane</keyword>
<evidence type="ECO:0000313" key="9">
    <source>
        <dbReference type="Proteomes" id="UP000436911"/>
    </source>
</evidence>
<feature type="transmembrane region" description="Helical" evidence="5">
    <location>
        <begin position="442"/>
        <end position="464"/>
    </location>
</feature>
<dbReference type="GO" id="GO:0055085">
    <property type="term" value="P:transmembrane transport"/>
    <property type="evidence" value="ECO:0007669"/>
    <property type="project" value="InterPro"/>
</dbReference>
<evidence type="ECO:0000313" key="8">
    <source>
        <dbReference type="EMBL" id="MUZ75764.1"/>
    </source>
</evidence>
<evidence type="ECO:0000256" key="2">
    <source>
        <dbReference type="ARBA" id="ARBA00022692"/>
    </source>
</evidence>
<dbReference type="PIRSF" id="PIRSF006060">
    <property type="entry name" value="AA_transporter"/>
    <property type="match status" value="1"/>
</dbReference>
<dbReference type="RefSeq" id="WP_060716905.1">
    <property type="nucleotide sequence ID" value="NZ_JABFNP010000004.1"/>
</dbReference>
<dbReference type="GO" id="GO:0016020">
    <property type="term" value="C:membrane"/>
    <property type="evidence" value="ECO:0007669"/>
    <property type="project" value="UniProtKB-SubCell"/>
</dbReference>
<dbReference type="GeneID" id="60684358"/>
<feature type="transmembrane region" description="Helical" evidence="5">
    <location>
        <begin position="57"/>
        <end position="78"/>
    </location>
</feature>
<gene>
    <name evidence="7" type="ORF">DXT89_21980</name>
    <name evidence="8" type="ORF">GOZ90_24160</name>
</gene>
<feature type="transmembrane region" description="Helical" evidence="5">
    <location>
        <begin position="163"/>
        <end position="184"/>
    </location>
</feature>
<feature type="transmembrane region" description="Helical" evidence="5">
    <location>
        <begin position="135"/>
        <end position="151"/>
    </location>
</feature>
<evidence type="ECO:0000256" key="3">
    <source>
        <dbReference type="ARBA" id="ARBA00022989"/>
    </source>
</evidence>
<feature type="transmembrane region" description="Helical" evidence="5">
    <location>
        <begin position="283"/>
        <end position="311"/>
    </location>
</feature>
<dbReference type="EMBL" id="QUSG01000019">
    <property type="protein sequence ID" value="KAA3522247.1"/>
    <property type="molecule type" value="Genomic_DNA"/>
</dbReference>
<feature type="domain" description="Amino acid permease/ SLC12A" evidence="6">
    <location>
        <begin position="22"/>
        <end position="438"/>
    </location>
</feature>
<dbReference type="EMBL" id="WPHR01000036">
    <property type="protein sequence ID" value="MUZ75764.1"/>
    <property type="molecule type" value="Genomic_DNA"/>
</dbReference>
<comment type="caution">
    <text evidence="8">The sequence shown here is derived from an EMBL/GenBank/DDBJ whole genome shotgun (WGS) entry which is preliminary data.</text>
</comment>
<accession>A0A368NKX1</accession>
<feature type="transmembrane region" description="Helical" evidence="5">
    <location>
        <begin position="410"/>
        <end position="430"/>
    </location>
</feature>
<evidence type="ECO:0000313" key="7">
    <source>
        <dbReference type="EMBL" id="KAA3522247.1"/>
    </source>
</evidence>
<dbReference type="Proteomes" id="UP000477951">
    <property type="component" value="Unassembled WGS sequence"/>
</dbReference>
<feature type="transmembrane region" description="Helical" evidence="5">
    <location>
        <begin position="241"/>
        <end position="263"/>
    </location>
</feature>
<dbReference type="AlphaFoldDB" id="A0A368NKX1"/>
<feature type="transmembrane region" description="Helical" evidence="5">
    <location>
        <begin position="98"/>
        <end position="123"/>
    </location>
</feature>
<feature type="transmembrane region" description="Helical" evidence="5">
    <location>
        <begin position="196"/>
        <end position="220"/>
    </location>
</feature>
<reference evidence="8 10" key="2">
    <citation type="submission" date="2019-12" db="EMBL/GenBank/DDBJ databases">
        <title>Whole-genome sequencing of Allorhizobium vitis.</title>
        <authorList>
            <person name="Gan H.M."/>
            <person name="Szegedi E."/>
            <person name="Burr T."/>
            <person name="Savka M.A."/>
        </authorList>
    </citation>
    <scope>NUCLEOTIDE SEQUENCE [LARGE SCALE GENOMIC DNA]</scope>
    <source>
        <strain evidence="8 10">CG516</strain>
    </source>
</reference>
<dbReference type="Gene3D" id="1.20.1740.10">
    <property type="entry name" value="Amino acid/polyamine transporter I"/>
    <property type="match status" value="1"/>
</dbReference>
<name>A0A368NKX1_AGRVI</name>
<evidence type="ECO:0000259" key="6">
    <source>
        <dbReference type="Pfam" id="PF00324"/>
    </source>
</evidence>
<evidence type="ECO:0000313" key="10">
    <source>
        <dbReference type="Proteomes" id="UP000477951"/>
    </source>
</evidence>
<comment type="subcellular location">
    <subcellularLocation>
        <location evidence="1">Membrane</location>
        <topology evidence="1">Multi-pass membrane protein</topology>
    </subcellularLocation>
</comment>